<dbReference type="AlphaFoldDB" id="A0A1X7INL6"/>
<dbReference type="EMBL" id="FXAW01000001">
    <property type="protein sequence ID" value="SMG16534.1"/>
    <property type="molecule type" value="Genomic_DNA"/>
</dbReference>
<accession>A0A1X7INL6</accession>
<dbReference type="STRING" id="1028.SAMN05661096_00863"/>
<organism evidence="1 2">
    <name type="scientific">Marivirga sericea</name>
    <dbReference type="NCBI Taxonomy" id="1028"/>
    <lineage>
        <taxon>Bacteria</taxon>
        <taxon>Pseudomonadati</taxon>
        <taxon>Bacteroidota</taxon>
        <taxon>Cytophagia</taxon>
        <taxon>Cytophagales</taxon>
        <taxon>Marivirgaceae</taxon>
        <taxon>Marivirga</taxon>
    </lineage>
</organism>
<keyword evidence="2" id="KW-1185">Reference proteome</keyword>
<protein>
    <submittedName>
        <fullName evidence="1">Uncharacterized protein</fullName>
    </submittedName>
</protein>
<proteinExistence type="predicted"/>
<gene>
    <name evidence="1" type="ORF">SAMN05661096_00863</name>
</gene>
<evidence type="ECO:0000313" key="1">
    <source>
        <dbReference type="EMBL" id="SMG16534.1"/>
    </source>
</evidence>
<dbReference type="Proteomes" id="UP000193804">
    <property type="component" value="Unassembled WGS sequence"/>
</dbReference>
<evidence type="ECO:0000313" key="2">
    <source>
        <dbReference type="Proteomes" id="UP000193804"/>
    </source>
</evidence>
<sequence>MLSACQEEIEPEIEVNSENSILPASELSDFIVQVASLDGSADNIIDLSSCTTVIFPISGLYDEDEDEDDTIEDDDDYVEVTFNSIEEVLAFGVEALDIEWIYPINVLLSDHTAVVLSSSDDLDDIQDNCIEGGDDADIECIDFIYPITLSIFNNRTESVTTASIASDKEMYRVFNDPDQVISIEYPISLIDQQAEVTVVEDNQQLLERIRLVEGACDEQDIVDFDEDVLTDLGQLLVNSVWKIDLFEDGTNMTALYEGFTLDFRSDLTVIASSEDNTFEGEWELDAADAPAVLEFDFDEDETSFSLLNDAEWEVISFDQDTINLEVPSDGETTGKRLRLTR</sequence>
<name>A0A1X7INL6_9BACT</name>
<reference evidence="2" key="1">
    <citation type="submission" date="2017-04" db="EMBL/GenBank/DDBJ databases">
        <authorList>
            <person name="Varghese N."/>
            <person name="Submissions S."/>
        </authorList>
    </citation>
    <scope>NUCLEOTIDE SEQUENCE [LARGE SCALE GENOMIC DNA]</scope>
    <source>
        <strain evidence="2">DSM 4125</strain>
    </source>
</reference>